<evidence type="ECO:0000256" key="4">
    <source>
        <dbReference type="ARBA" id="ARBA00022741"/>
    </source>
</evidence>
<dbReference type="PANTHER" id="PTHR43875">
    <property type="entry name" value="MALTODEXTRIN IMPORT ATP-BINDING PROTEIN MSMX"/>
    <property type="match status" value="1"/>
</dbReference>
<evidence type="ECO:0000259" key="8">
    <source>
        <dbReference type="PROSITE" id="PS50893"/>
    </source>
</evidence>
<dbReference type="SMART" id="SM00382">
    <property type="entry name" value="AAA"/>
    <property type="match status" value="1"/>
</dbReference>
<dbReference type="InterPro" id="IPR008995">
    <property type="entry name" value="Mo/tungstate-bd_C_term_dom"/>
</dbReference>
<keyword evidence="10" id="KW-1185">Reference proteome</keyword>
<sequence length="365" mass="39546">MTLELRNVTKRVGADVHIHPTSLTLEPGTFNILLGTTLAGKTTLMQLMAGLDRPTAGQVWFNGVDTTGMPVQKRNVAMVYQQFINYPNLTVYENIASPLRVARVRAGDIDRRVREMAGLLKLTPMLDRRPGELSGGQQQRTALARALVKDADLVLLDEPLANLDFKLREEMREELPRLFAGREVIVVYATTEPTEALLFGGNTATMSEGRVTQFGPTGDLYRHPEDLITAQVFSDPPINVATVRKAGDTFTLEDASAGAATWSASGAAAALGDGSHTFAIRPHHITPFERGGHPVPIEGRVLVTELSGSESVIHFTVADTTWVSVSHGIHPFEVGATARLYVDVSMAMYFDAEGKLIASQAGGRS</sequence>
<dbReference type="Gene3D" id="3.40.50.300">
    <property type="entry name" value="P-loop containing nucleotide triphosphate hydrolases"/>
    <property type="match status" value="1"/>
</dbReference>
<evidence type="ECO:0000256" key="2">
    <source>
        <dbReference type="ARBA" id="ARBA00022448"/>
    </source>
</evidence>
<gene>
    <name evidence="9" type="ORF">V3328_25830</name>
</gene>
<keyword evidence="3" id="KW-1003">Cell membrane</keyword>
<dbReference type="InterPro" id="IPR047641">
    <property type="entry name" value="ABC_transpr_MalK/UgpC-like"/>
</dbReference>
<dbReference type="Pfam" id="PF00005">
    <property type="entry name" value="ABC_tran"/>
    <property type="match status" value="1"/>
</dbReference>
<dbReference type="GO" id="GO:0005524">
    <property type="term" value="F:ATP binding"/>
    <property type="evidence" value="ECO:0007669"/>
    <property type="project" value="UniProtKB-KW"/>
</dbReference>
<dbReference type="Gene3D" id="2.40.50.140">
    <property type="entry name" value="Nucleic acid-binding proteins"/>
    <property type="match status" value="1"/>
</dbReference>
<dbReference type="GO" id="GO:0015408">
    <property type="term" value="F:ABC-type ferric iron transporter activity"/>
    <property type="evidence" value="ECO:0007669"/>
    <property type="project" value="InterPro"/>
</dbReference>
<evidence type="ECO:0000256" key="6">
    <source>
        <dbReference type="ARBA" id="ARBA00022967"/>
    </source>
</evidence>
<name>A0AAW9RYZ6_9HYPH</name>
<evidence type="ECO:0000256" key="3">
    <source>
        <dbReference type="ARBA" id="ARBA00022475"/>
    </source>
</evidence>
<dbReference type="GO" id="GO:0055052">
    <property type="term" value="C:ATP-binding cassette (ABC) transporter complex, substrate-binding subunit-containing"/>
    <property type="evidence" value="ECO:0007669"/>
    <property type="project" value="TreeGrafter"/>
</dbReference>
<protein>
    <submittedName>
        <fullName evidence="9">ABC transporter ATP-binding protein</fullName>
    </submittedName>
</protein>
<comment type="caution">
    <text evidence="9">The sequence shown here is derived from an EMBL/GenBank/DDBJ whole genome shotgun (WGS) entry which is preliminary data.</text>
</comment>
<dbReference type="InterPro" id="IPR003439">
    <property type="entry name" value="ABC_transporter-like_ATP-bd"/>
</dbReference>
<keyword evidence="5 9" id="KW-0067">ATP-binding</keyword>
<dbReference type="RefSeq" id="WP_340332621.1">
    <property type="nucleotide sequence ID" value="NZ_JAZHOF010000015.1"/>
</dbReference>
<dbReference type="InterPro" id="IPR003593">
    <property type="entry name" value="AAA+_ATPase"/>
</dbReference>
<reference evidence="9 10" key="1">
    <citation type="submission" date="2024-02" db="EMBL/GenBank/DDBJ databases">
        <title>Genome analysis and characterization of Microbaculum marinisediminis sp. nov., isolated from marine sediment.</title>
        <authorList>
            <person name="Du Z.-J."/>
            <person name="Ye Y.-Q."/>
            <person name="Zhang Z.-R."/>
            <person name="Yuan S.-M."/>
            <person name="Zhang X.-Y."/>
        </authorList>
    </citation>
    <scope>NUCLEOTIDE SEQUENCE [LARGE SCALE GENOMIC DNA]</scope>
    <source>
        <strain evidence="9 10">SDUM1044001</strain>
    </source>
</reference>
<dbReference type="EMBL" id="JAZHOF010000015">
    <property type="protein sequence ID" value="MEJ8574921.1"/>
    <property type="molecule type" value="Genomic_DNA"/>
</dbReference>
<feature type="domain" description="ABC transporter" evidence="8">
    <location>
        <begin position="3"/>
        <end position="233"/>
    </location>
</feature>
<keyword evidence="6" id="KW-1278">Translocase</keyword>
<keyword evidence="4" id="KW-0547">Nucleotide-binding</keyword>
<dbReference type="PROSITE" id="PS50893">
    <property type="entry name" value="ABC_TRANSPORTER_2"/>
    <property type="match status" value="1"/>
</dbReference>
<evidence type="ECO:0000256" key="7">
    <source>
        <dbReference type="ARBA" id="ARBA00023136"/>
    </source>
</evidence>
<dbReference type="GO" id="GO:0016887">
    <property type="term" value="F:ATP hydrolysis activity"/>
    <property type="evidence" value="ECO:0007669"/>
    <property type="project" value="InterPro"/>
</dbReference>
<comment type="similarity">
    <text evidence="1">Belongs to the ABC transporter superfamily.</text>
</comment>
<dbReference type="PANTHER" id="PTHR43875:SF15">
    <property type="entry name" value="TREHALOSE IMPORT ATP-BINDING PROTEIN SUGC"/>
    <property type="match status" value="1"/>
</dbReference>
<keyword evidence="2" id="KW-0813">Transport</keyword>
<dbReference type="Proteomes" id="UP001378188">
    <property type="component" value="Unassembled WGS sequence"/>
</dbReference>
<dbReference type="AlphaFoldDB" id="A0AAW9RYZ6"/>
<keyword evidence="7" id="KW-0472">Membrane</keyword>
<dbReference type="InterPro" id="IPR012340">
    <property type="entry name" value="NA-bd_OB-fold"/>
</dbReference>
<evidence type="ECO:0000313" key="9">
    <source>
        <dbReference type="EMBL" id="MEJ8574921.1"/>
    </source>
</evidence>
<dbReference type="Gene3D" id="2.40.50.100">
    <property type="match status" value="1"/>
</dbReference>
<dbReference type="SUPFAM" id="SSF50331">
    <property type="entry name" value="MOP-like"/>
    <property type="match status" value="1"/>
</dbReference>
<accession>A0AAW9RYZ6</accession>
<dbReference type="SUPFAM" id="SSF52540">
    <property type="entry name" value="P-loop containing nucleoside triphosphate hydrolases"/>
    <property type="match status" value="1"/>
</dbReference>
<evidence type="ECO:0000256" key="1">
    <source>
        <dbReference type="ARBA" id="ARBA00005417"/>
    </source>
</evidence>
<organism evidence="9 10">
    <name type="scientific">Microbaculum marinum</name>
    <dbReference type="NCBI Taxonomy" id="1764581"/>
    <lineage>
        <taxon>Bacteria</taxon>
        <taxon>Pseudomonadati</taxon>
        <taxon>Pseudomonadota</taxon>
        <taxon>Alphaproteobacteria</taxon>
        <taxon>Hyphomicrobiales</taxon>
        <taxon>Tepidamorphaceae</taxon>
        <taxon>Microbaculum</taxon>
    </lineage>
</organism>
<dbReference type="InterPro" id="IPR027417">
    <property type="entry name" value="P-loop_NTPase"/>
</dbReference>
<evidence type="ECO:0000256" key="5">
    <source>
        <dbReference type="ARBA" id="ARBA00022840"/>
    </source>
</evidence>
<dbReference type="InterPro" id="IPR015853">
    <property type="entry name" value="ABC_transpr_FbpC"/>
</dbReference>
<evidence type="ECO:0000313" key="10">
    <source>
        <dbReference type="Proteomes" id="UP001378188"/>
    </source>
</evidence>
<dbReference type="CDD" id="cd03259">
    <property type="entry name" value="ABC_Carb_Solutes_like"/>
    <property type="match status" value="1"/>
</dbReference>
<proteinExistence type="inferred from homology"/>